<evidence type="ECO:0000256" key="3">
    <source>
        <dbReference type="SAM" id="MobiDB-lite"/>
    </source>
</evidence>
<keyword evidence="4" id="KW-0472">Membrane</keyword>
<dbReference type="Gene3D" id="3.10.580.10">
    <property type="entry name" value="CBS-domain"/>
    <property type="match status" value="2"/>
</dbReference>
<dbReference type="EMBL" id="KZ819662">
    <property type="protein sequence ID" value="PWN30595.1"/>
    <property type="molecule type" value="Genomic_DNA"/>
</dbReference>
<dbReference type="CDD" id="cd17781">
    <property type="entry name" value="CBS_pair_MUG70_1"/>
    <property type="match status" value="1"/>
</dbReference>
<dbReference type="RefSeq" id="XP_025365207.1">
    <property type="nucleotide sequence ID" value="XM_025505138.1"/>
</dbReference>
<feature type="compositionally biased region" description="Polar residues" evidence="3">
    <location>
        <begin position="29"/>
        <end position="58"/>
    </location>
</feature>
<feature type="compositionally biased region" description="Basic and acidic residues" evidence="3">
    <location>
        <begin position="64"/>
        <end position="87"/>
    </location>
</feature>
<dbReference type="STRING" id="1569628.A0A316V5B1"/>
<reference evidence="7 8" key="1">
    <citation type="journal article" date="2018" name="Mol. Biol. Evol.">
        <title>Broad Genomic Sampling Reveals a Smut Pathogenic Ancestry of the Fungal Clade Ustilaginomycotina.</title>
        <authorList>
            <person name="Kijpornyongpan T."/>
            <person name="Mondo S.J."/>
            <person name="Barry K."/>
            <person name="Sandor L."/>
            <person name="Lee J."/>
            <person name="Lipzen A."/>
            <person name="Pangilinan J."/>
            <person name="LaButti K."/>
            <person name="Hainaut M."/>
            <person name="Henrissat B."/>
            <person name="Grigoriev I.V."/>
            <person name="Spatafora J.W."/>
            <person name="Aime M.C."/>
        </authorList>
    </citation>
    <scope>NUCLEOTIDE SEQUENCE [LARGE SCALE GENOMIC DNA]</scope>
    <source>
        <strain evidence="7 8">MCA 5214</strain>
    </source>
</reference>
<evidence type="ECO:0000313" key="7">
    <source>
        <dbReference type="EMBL" id="PWN30595.1"/>
    </source>
</evidence>
<dbReference type="AlphaFoldDB" id="A0A316V5B1"/>
<evidence type="ECO:0000259" key="5">
    <source>
        <dbReference type="PROSITE" id="PS51371"/>
    </source>
</evidence>
<evidence type="ECO:0000256" key="2">
    <source>
        <dbReference type="PROSITE-ProRule" id="PRU00703"/>
    </source>
</evidence>
<dbReference type="InterPro" id="IPR000644">
    <property type="entry name" value="CBS_dom"/>
</dbReference>
<dbReference type="Proteomes" id="UP000245884">
    <property type="component" value="Unassembled WGS sequence"/>
</dbReference>
<keyword evidence="4" id="KW-0812">Transmembrane</keyword>
<dbReference type="PROSITE" id="PS51371">
    <property type="entry name" value="CBS"/>
    <property type="match status" value="4"/>
</dbReference>
<feature type="domain" description="CBS" evidence="5">
    <location>
        <begin position="373"/>
        <end position="430"/>
    </location>
</feature>
<gene>
    <name evidence="7" type="ORF">BDZ90DRAFT_229611</name>
</gene>
<sequence length="779" mass="82050">MSRIPVPSRQVPSSPSIDFKENRPFSPDHSFSPSRNTSNPKMSSSAVSGASGYRNSPMSGAEATDTRKRQSKRDEAIRKKIEADLNRKAGKPTGGRGTPARNSRRKPAAIAGTVSALRPLPALTVPQSISVADASQLCAAKRTDCVLVVDDDEHLAGIFTAKDLAFRVVAGGLDARNTPVSAIMTKSPMVTRDTTSATEALNTMVTRGFRHLPVCNEEGDVVGLLDIAKVFYEALEKLERAHGSSQKLYNALEGVQSEWGGGIAGPQQAMMEYVEALRQKMSIPDLTTILDSRTLPCTVSVRTTVREAAKLMKEHRTTAVCVMENAGGPGQGQITGGTPVSGKIAGIFTSKDVVLRVIAAGLDPKTCSVVRVMTPHPDTAPPSLSIQEALRKMHDGRYLNLPVVDVDSRLVAVVDVLKLTYATLEQINSMSEESGGEGGGAGPMWNRFWALGQSGSVGNGTAGDGDESAISGSHRPSEVEMPGTPGRYGGVSNDSDLHPNDSASAVGGAAAHDDGLSGVGGRGPVASAAEVDDGTYLFKFVTPSGRTHRFQARYDQFETIREIVTIKLSGDPFFDEDDTAAAEGEATATPDPNDFTLAYKDDEDDVVLMTADGDVQDSVKTARKQSRDRVVLLLQGGKGWNEALARAKAAEAAATSAASPGVAAKKRSGTVEAQLQRVEEEEEREDEQHQGDGAANGSVKPRVSDGQQVLEQPPSATETSEAAAAAANAKEAKKASKKADEELLFGFLPKDLALPAAIGFAGVAVLVGLVATRGSAQQH</sequence>
<feature type="domain" description="CBS" evidence="5">
    <location>
        <begin position="291"/>
        <end position="364"/>
    </location>
</feature>
<keyword evidence="1" id="KW-0677">Repeat</keyword>
<feature type="region of interest" description="Disordered" evidence="3">
    <location>
        <begin position="456"/>
        <end position="518"/>
    </location>
</feature>
<organism evidence="7 8">
    <name type="scientific">Jaminaea rosea</name>
    <dbReference type="NCBI Taxonomy" id="1569628"/>
    <lineage>
        <taxon>Eukaryota</taxon>
        <taxon>Fungi</taxon>
        <taxon>Dikarya</taxon>
        <taxon>Basidiomycota</taxon>
        <taxon>Ustilaginomycotina</taxon>
        <taxon>Exobasidiomycetes</taxon>
        <taxon>Microstromatales</taxon>
        <taxon>Microstromatales incertae sedis</taxon>
        <taxon>Jaminaea</taxon>
    </lineage>
</organism>
<evidence type="ECO:0000313" key="8">
    <source>
        <dbReference type="Proteomes" id="UP000245884"/>
    </source>
</evidence>
<feature type="compositionally biased region" description="Low complexity" evidence="3">
    <location>
        <begin position="715"/>
        <end position="727"/>
    </location>
</feature>
<dbReference type="GeneID" id="37026961"/>
<feature type="domain" description="PB1" evidence="6">
    <location>
        <begin position="547"/>
        <end position="637"/>
    </location>
</feature>
<evidence type="ECO:0000256" key="4">
    <source>
        <dbReference type="SAM" id="Phobius"/>
    </source>
</evidence>
<dbReference type="OrthoDB" id="418595at2759"/>
<keyword evidence="8" id="KW-1185">Reference proteome</keyword>
<dbReference type="InterPro" id="IPR051462">
    <property type="entry name" value="CBS_domain-containing"/>
</dbReference>
<evidence type="ECO:0000259" key="6">
    <source>
        <dbReference type="PROSITE" id="PS51745"/>
    </source>
</evidence>
<dbReference type="PANTHER" id="PTHR48108">
    <property type="entry name" value="CBS DOMAIN-CONTAINING PROTEIN CBSX2, CHLOROPLASTIC"/>
    <property type="match status" value="1"/>
</dbReference>
<keyword evidence="2" id="KW-0129">CBS domain</keyword>
<dbReference type="Pfam" id="PF00571">
    <property type="entry name" value="CBS"/>
    <property type="match status" value="3"/>
</dbReference>
<feature type="domain" description="CBS" evidence="5">
    <location>
        <begin position="184"/>
        <end position="240"/>
    </location>
</feature>
<dbReference type="SUPFAM" id="SSF54631">
    <property type="entry name" value="CBS-domain pair"/>
    <property type="match status" value="2"/>
</dbReference>
<name>A0A316V5B1_9BASI</name>
<dbReference type="InterPro" id="IPR053793">
    <property type="entry name" value="PB1-like"/>
</dbReference>
<dbReference type="SMART" id="SM00116">
    <property type="entry name" value="CBS"/>
    <property type="match status" value="4"/>
</dbReference>
<dbReference type="PROSITE" id="PS51745">
    <property type="entry name" value="PB1"/>
    <property type="match status" value="1"/>
</dbReference>
<feature type="domain" description="CBS" evidence="5">
    <location>
        <begin position="117"/>
        <end position="175"/>
    </location>
</feature>
<feature type="transmembrane region" description="Helical" evidence="4">
    <location>
        <begin position="752"/>
        <end position="771"/>
    </location>
</feature>
<dbReference type="PANTHER" id="PTHR48108:SF26">
    <property type="entry name" value="CBS DOMAIN-CONTAINING PROTEIN DDB_G0289609"/>
    <property type="match status" value="1"/>
</dbReference>
<protein>
    <submittedName>
        <fullName evidence="7">CBS-domain-containing protein</fullName>
    </submittedName>
</protein>
<dbReference type="SUPFAM" id="SSF54277">
    <property type="entry name" value="CAD &amp; PB1 domains"/>
    <property type="match status" value="1"/>
</dbReference>
<dbReference type="CDD" id="cd17782">
    <property type="entry name" value="CBS_pair_MUG70_2"/>
    <property type="match status" value="1"/>
</dbReference>
<accession>A0A316V5B1</accession>
<feature type="compositionally biased region" description="Low complexity" evidence="3">
    <location>
        <begin position="1"/>
        <end position="17"/>
    </location>
</feature>
<feature type="region of interest" description="Disordered" evidence="3">
    <location>
        <begin position="1"/>
        <end position="106"/>
    </location>
</feature>
<proteinExistence type="predicted"/>
<keyword evidence="4" id="KW-1133">Transmembrane helix</keyword>
<feature type="region of interest" description="Disordered" evidence="3">
    <location>
        <begin position="655"/>
        <end position="727"/>
    </location>
</feature>
<dbReference type="InterPro" id="IPR046342">
    <property type="entry name" value="CBS_dom_sf"/>
</dbReference>
<evidence type="ECO:0000256" key="1">
    <source>
        <dbReference type="ARBA" id="ARBA00022737"/>
    </source>
</evidence>